<gene>
    <name evidence="2" type="ORF">J2X04_002294</name>
</gene>
<evidence type="ECO:0000259" key="1">
    <source>
        <dbReference type="PROSITE" id="PS50075"/>
    </source>
</evidence>
<accession>A0ABU1VS33</accession>
<sequence length="82" mass="9106">MEREDIFESLKDLVAERFDLDGNDLTLTTTQSDLGIDSILMVDLMMDVEERLGVTFKDLNLVKNPTLGDIVSLVEANMGAKS</sequence>
<name>A0ABU1VS33_9GAMM</name>
<dbReference type="Proteomes" id="UP001267878">
    <property type="component" value="Unassembled WGS sequence"/>
</dbReference>
<comment type="caution">
    <text evidence="2">The sequence shown here is derived from an EMBL/GenBank/DDBJ whole genome shotgun (WGS) entry which is preliminary data.</text>
</comment>
<keyword evidence="3" id="KW-1185">Reference proteome</keyword>
<reference evidence="2 3" key="1">
    <citation type="submission" date="2023-07" db="EMBL/GenBank/DDBJ databases">
        <title>Sorghum-associated microbial communities from plants grown in Nebraska, USA.</title>
        <authorList>
            <person name="Schachtman D."/>
        </authorList>
    </citation>
    <scope>NUCLEOTIDE SEQUENCE [LARGE SCALE GENOMIC DNA]</scope>
    <source>
        <strain evidence="2 3">BE187</strain>
    </source>
</reference>
<organism evidence="2 3">
    <name type="scientific">Agrilutibacter niabensis</name>
    <dbReference type="NCBI Taxonomy" id="380628"/>
    <lineage>
        <taxon>Bacteria</taxon>
        <taxon>Pseudomonadati</taxon>
        <taxon>Pseudomonadota</taxon>
        <taxon>Gammaproteobacteria</taxon>
        <taxon>Lysobacterales</taxon>
        <taxon>Lysobacteraceae</taxon>
        <taxon>Agrilutibacter</taxon>
    </lineage>
</organism>
<dbReference type="InterPro" id="IPR009081">
    <property type="entry name" value="PP-bd_ACP"/>
</dbReference>
<dbReference type="Pfam" id="PF00550">
    <property type="entry name" value="PP-binding"/>
    <property type="match status" value="1"/>
</dbReference>
<dbReference type="Gene3D" id="1.10.1200.10">
    <property type="entry name" value="ACP-like"/>
    <property type="match status" value="1"/>
</dbReference>
<evidence type="ECO:0000313" key="3">
    <source>
        <dbReference type="Proteomes" id="UP001267878"/>
    </source>
</evidence>
<evidence type="ECO:0000313" key="2">
    <source>
        <dbReference type="EMBL" id="MDR7099913.1"/>
    </source>
</evidence>
<dbReference type="RefSeq" id="WP_310054384.1">
    <property type="nucleotide sequence ID" value="NZ_JAVDVW010000002.1"/>
</dbReference>
<proteinExistence type="predicted"/>
<protein>
    <submittedName>
        <fullName evidence="2">Acyl carrier protein</fullName>
    </submittedName>
</protein>
<dbReference type="EMBL" id="JAVDVW010000002">
    <property type="protein sequence ID" value="MDR7099913.1"/>
    <property type="molecule type" value="Genomic_DNA"/>
</dbReference>
<feature type="domain" description="Carrier" evidence="1">
    <location>
        <begin position="4"/>
        <end position="78"/>
    </location>
</feature>
<dbReference type="SUPFAM" id="SSF47336">
    <property type="entry name" value="ACP-like"/>
    <property type="match status" value="1"/>
</dbReference>
<dbReference type="InterPro" id="IPR036736">
    <property type="entry name" value="ACP-like_sf"/>
</dbReference>
<dbReference type="PROSITE" id="PS50075">
    <property type="entry name" value="CARRIER"/>
    <property type="match status" value="1"/>
</dbReference>